<keyword evidence="3" id="KW-0479">Metal-binding</keyword>
<reference evidence="15" key="1">
    <citation type="submission" date="2023-10" db="EMBL/GenBank/DDBJ databases">
        <title>Whole Genome based description of the genera Actinobaculum and Actinotignum reveals a complex phylogenetic relationship within the species included in the genus Actinotignum.</title>
        <authorList>
            <person name="Jensen C.S."/>
            <person name="Dargis R."/>
            <person name="Kemp M."/>
            <person name="Christensen J.J."/>
        </authorList>
    </citation>
    <scope>NUCLEOTIDE SEQUENCE</scope>
    <source>
        <strain evidence="15">SLA_B511</strain>
    </source>
</reference>
<evidence type="ECO:0000256" key="3">
    <source>
        <dbReference type="ARBA" id="ARBA00022723"/>
    </source>
</evidence>
<dbReference type="RefSeq" id="WP_320756577.1">
    <property type="nucleotide sequence ID" value="NZ_JAWNGC010000005.1"/>
</dbReference>
<evidence type="ECO:0000256" key="2">
    <source>
        <dbReference type="ARBA" id="ARBA00013081"/>
    </source>
</evidence>
<dbReference type="Gene3D" id="3.60.40.10">
    <property type="entry name" value="PPM-type phosphatase domain"/>
    <property type="match status" value="1"/>
</dbReference>
<dbReference type="GO" id="GO:0046872">
    <property type="term" value="F:metal ion binding"/>
    <property type="evidence" value="ECO:0007669"/>
    <property type="project" value="UniProtKB-KW"/>
</dbReference>
<dbReference type="EMBL" id="JAWNGC010000005">
    <property type="protein sequence ID" value="MDY5155171.1"/>
    <property type="molecule type" value="Genomic_DNA"/>
</dbReference>
<keyword evidence="4" id="KW-0378">Hydrolase</keyword>
<dbReference type="InterPro" id="IPR001932">
    <property type="entry name" value="PPM-type_phosphatase-like_dom"/>
</dbReference>
<keyword evidence="5" id="KW-0904">Protein phosphatase</keyword>
<comment type="caution">
    <text evidence="15">The sequence shown here is derived from an EMBL/GenBank/DDBJ whole genome shotgun (WGS) entry which is preliminary data.</text>
</comment>
<evidence type="ECO:0000259" key="14">
    <source>
        <dbReference type="PROSITE" id="PS51746"/>
    </source>
</evidence>
<protein>
    <recommendedName>
        <fullName evidence="9">Serine/threonine protein phosphatase PstP</fullName>
        <ecNumber evidence="2">3.1.3.16</ecNumber>
    </recommendedName>
    <alternativeName>
        <fullName evidence="11">Mycobacterial Ser/Thr phosphatase</fullName>
    </alternativeName>
    <alternativeName>
        <fullName evidence="10">PP2C-family Ser/Thr phosphatase</fullName>
    </alternativeName>
</protein>
<proteinExistence type="predicted"/>
<feature type="domain" description="PPM-type phosphatase" evidence="14">
    <location>
        <begin position="6"/>
        <end position="238"/>
    </location>
</feature>
<evidence type="ECO:0000256" key="13">
    <source>
        <dbReference type="SAM" id="Phobius"/>
    </source>
</evidence>
<evidence type="ECO:0000256" key="7">
    <source>
        <dbReference type="ARBA" id="ARBA00047761"/>
    </source>
</evidence>
<evidence type="ECO:0000313" key="15">
    <source>
        <dbReference type="EMBL" id="MDY5155171.1"/>
    </source>
</evidence>
<evidence type="ECO:0000256" key="5">
    <source>
        <dbReference type="ARBA" id="ARBA00022912"/>
    </source>
</evidence>
<evidence type="ECO:0000256" key="12">
    <source>
        <dbReference type="SAM" id="MobiDB-lite"/>
    </source>
</evidence>
<dbReference type="SMART" id="SM00331">
    <property type="entry name" value="PP2C_SIG"/>
    <property type="match status" value="1"/>
</dbReference>
<feature type="transmembrane region" description="Helical" evidence="13">
    <location>
        <begin position="311"/>
        <end position="331"/>
    </location>
</feature>
<dbReference type="SUPFAM" id="SSF81606">
    <property type="entry name" value="PP2C-like"/>
    <property type="match status" value="1"/>
</dbReference>
<gene>
    <name evidence="15" type="ORF">R6G80_05455</name>
</gene>
<organism evidence="15 16">
    <name type="scientific">Actinotignum urinale</name>
    <dbReference type="NCBI Taxonomy" id="190146"/>
    <lineage>
        <taxon>Bacteria</taxon>
        <taxon>Bacillati</taxon>
        <taxon>Actinomycetota</taxon>
        <taxon>Actinomycetes</taxon>
        <taxon>Actinomycetales</taxon>
        <taxon>Actinomycetaceae</taxon>
        <taxon>Actinotignum</taxon>
    </lineage>
</organism>
<dbReference type="PROSITE" id="PS51746">
    <property type="entry name" value="PPM_2"/>
    <property type="match status" value="1"/>
</dbReference>
<name>A0AAW9HZ94_9ACTO</name>
<sequence length="451" mass="48445">MSISMRYVALSDVGLVRKNNQDGGYASPNLLVVADGMGGAAAGDVASSVAVSRLALVDDAHSADDLLPLLNVAVNSAHEDMIELVHENPKMEGMGTTCIALMRSNNKLAMVHIGDSRAYLLRDGVMNQMTHDHTLVQYLVDQGEITPEEAEHHPRRNVIMRALGDTPGEIKVDESVREARPGDRWLLCSDGLFGVVSHETIEHSMKNIPNLDQLAEHLVDLALAAGAPDNVTVIVADMIDDAEADPSLSTQPMVVGSVAKDWPRPTRGGDSAAAKAALLTRATGNELATEKKDKDTSDESLAPKKHHLRRIFILFTLLVLLVVAGIGGYKWSQTRYYVTEERGFVVIYQGIPQNIGPLTLSHRVKTTDLKLEDLNSVAQNRLERPITRATRAQAEEVVEALRAQKRPTTPVPNGIPQANPGSPAPSTQANPGSPVPSTQPSLNAPSPAVSG</sequence>
<dbReference type="NCBIfam" id="NF033484">
    <property type="entry name" value="Stp1_PP2C_phos"/>
    <property type="match status" value="1"/>
</dbReference>
<evidence type="ECO:0000256" key="6">
    <source>
        <dbReference type="ARBA" id="ARBA00023211"/>
    </source>
</evidence>
<dbReference type="InterPro" id="IPR036457">
    <property type="entry name" value="PPM-type-like_dom_sf"/>
</dbReference>
<comment type="catalytic activity">
    <reaction evidence="8">
        <text>O-phospho-L-threonyl-[protein] + H2O = L-threonyl-[protein] + phosphate</text>
        <dbReference type="Rhea" id="RHEA:47004"/>
        <dbReference type="Rhea" id="RHEA-COMP:11060"/>
        <dbReference type="Rhea" id="RHEA-COMP:11605"/>
        <dbReference type="ChEBI" id="CHEBI:15377"/>
        <dbReference type="ChEBI" id="CHEBI:30013"/>
        <dbReference type="ChEBI" id="CHEBI:43474"/>
        <dbReference type="ChEBI" id="CHEBI:61977"/>
        <dbReference type="EC" id="3.1.3.16"/>
    </reaction>
</comment>
<dbReference type="GO" id="GO:0004722">
    <property type="term" value="F:protein serine/threonine phosphatase activity"/>
    <property type="evidence" value="ECO:0007669"/>
    <property type="project" value="UniProtKB-EC"/>
</dbReference>
<keyword evidence="13" id="KW-1133">Transmembrane helix</keyword>
<dbReference type="Proteomes" id="UP001281731">
    <property type="component" value="Unassembled WGS sequence"/>
</dbReference>
<dbReference type="EC" id="3.1.3.16" evidence="2"/>
<comment type="catalytic activity">
    <reaction evidence="7">
        <text>O-phospho-L-seryl-[protein] + H2O = L-seryl-[protein] + phosphate</text>
        <dbReference type="Rhea" id="RHEA:20629"/>
        <dbReference type="Rhea" id="RHEA-COMP:9863"/>
        <dbReference type="Rhea" id="RHEA-COMP:11604"/>
        <dbReference type="ChEBI" id="CHEBI:15377"/>
        <dbReference type="ChEBI" id="CHEBI:29999"/>
        <dbReference type="ChEBI" id="CHEBI:43474"/>
        <dbReference type="ChEBI" id="CHEBI:83421"/>
        <dbReference type="EC" id="3.1.3.16"/>
    </reaction>
</comment>
<keyword evidence="13" id="KW-0812">Transmembrane</keyword>
<dbReference type="PANTHER" id="PTHR13832:SF827">
    <property type="entry name" value="PROTEIN PHOSPHATASE 1L"/>
    <property type="match status" value="1"/>
</dbReference>
<dbReference type="FunFam" id="3.60.40.10:FF:000002">
    <property type="entry name" value="Serine/threonine phosphatase stp"/>
    <property type="match status" value="1"/>
</dbReference>
<keyword evidence="6" id="KW-0464">Manganese</keyword>
<dbReference type="Pfam" id="PF13672">
    <property type="entry name" value="PP2C_2"/>
    <property type="match status" value="1"/>
</dbReference>
<evidence type="ECO:0000256" key="9">
    <source>
        <dbReference type="ARBA" id="ARBA00071184"/>
    </source>
</evidence>
<dbReference type="CDD" id="cd00143">
    <property type="entry name" value="PP2Cc"/>
    <property type="match status" value="1"/>
</dbReference>
<comment type="cofactor">
    <cofactor evidence="1">
        <name>Mn(2+)</name>
        <dbReference type="ChEBI" id="CHEBI:29035"/>
    </cofactor>
</comment>
<accession>A0AAW9HZ94</accession>
<evidence type="ECO:0000256" key="11">
    <source>
        <dbReference type="ARBA" id="ARBA00079123"/>
    </source>
</evidence>
<dbReference type="PANTHER" id="PTHR13832">
    <property type="entry name" value="PROTEIN PHOSPHATASE 2C"/>
    <property type="match status" value="1"/>
</dbReference>
<feature type="compositionally biased region" description="Polar residues" evidence="12">
    <location>
        <begin position="424"/>
        <end position="444"/>
    </location>
</feature>
<dbReference type="SMART" id="SM00332">
    <property type="entry name" value="PP2Cc"/>
    <property type="match status" value="1"/>
</dbReference>
<evidence type="ECO:0000313" key="16">
    <source>
        <dbReference type="Proteomes" id="UP001281731"/>
    </source>
</evidence>
<evidence type="ECO:0000256" key="1">
    <source>
        <dbReference type="ARBA" id="ARBA00001936"/>
    </source>
</evidence>
<keyword evidence="13" id="KW-0472">Membrane</keyword>
<evidence type="ECO:0000256" key="10">
    <source>
        <dbReference type="ARBA" id="ARBA00077741"/>
    </source>
</evidence>
<evidence type="ECO:0000256" key="4">
    <source>
        <dbReference type="ARBA" id="ARBA00022801"/>
    </source>
</evidence>
<dbReference type="AlphaFoldDB" id="A0AAW9HZ94"/>
<evidence type="ECO:0000256" key="8">
    <source>
        <dbReference type="ARBA" id="ARBA00048336"/>
    </source>
</evidence>
<dbReference type="InterPro" id="IPR015655">
    <property type="entry name" value="PP2C"/>
</dbReference>
<feature type="region of interest" description="Disordered" evidence="12">
    <location>
        <begin position="401"/>
        <end position="451"/>
    </location>
</feature>